<proteinExistence type="inferred from homology"/>
<keyword evidence="9 10" id="KW-0472">Membrane</keyword>
<dbReference type="AlphaFoldDB" id="A0AAN7WK84"/>
<dbReference type="InterPro" id="IPR007676">
    <property type="entry name" value="Ribophorin_I"/>
</dbReference>
<comment type="similarity">
    <text evidence="4 10">Belongs to the OST1 family.</text>
</comment>
<evidence type="ECO:0000256" key="6">
    <source>
        <dbReference type="ARBA" id="ARBA00022729"/>
    </source>
</evidence>
<evidence type="ECO:0000256" key="5">
    <source>
        <dbReference type="ARBA" id="ARBA00022692"/>
    </source>
</evidence>
<evidence type="ECO:0000256" key="2">
    <source>
        <dbReference type="ARBA" id="ARBA00004115"/>
    </source>
</evidence>
<feature type="chain" id="PRO_5042667204" description="Dolichyl-diphosphooligosaccharide--protein glycosyltransferase subunit 1" evidence="10">
    <location>
        <begin position="24"/>
        <end position="475"/>
    </location>
</feature>
<evidence type="ECO:0000313" key="12">
    <source>
        <dbReference type="Proteomes" id="UP001306508"/>
    </source>
</evidence>
<protein>
    <recommendedName>
        <fullName evidence="10">Dolichyl-diphosphooligosaccharide--protein glycosyltransferase subunit 1</fullName>
    </recommendedName>
</protein>
<dbReference type="PANTHER" id="PTHR21049">
    <property type="entry name" value="RIBOPHORIN I"/>
    <property type="match status" value="1"/>
</dbReference>
<feature type="transmembrane region" description="Helical" evidence="10">
    <location>
        <begin position="450"/>
        <end position="469"/>
    </location>
</feature>
<comment type="pathway">
    <text evidence="3 10">Protein modification; protein glycosylation.</text>
</comment>
<comment type="function">
    <text evidence="1 10">Subunit of the oligosaccharyl transferase (OST) complex that catalyzes the initial transfer of a defined glycan (Glc(3)Man(9)GlcNAc(2) in eukaryotes) from the lipid carrier dolichol-pyrophosphate to an asparagine residue within an Asn-X-Ser/Thr consensus motif in nascent polypeptide chains, the first step in protein N-glycosylation. N-glycosylation occurs cotranslationally and the complex associates with the Sec61 complex at the channel-forming translocon complex that mediates protein translocation across the endoplasmic reticulum (ER). All subunits are required for a maximal enzyme activity.</text>
</comment>
<dbReference type="EMBL" id="JAWIZZ010000045">
    <property type="protein sequence ID" value="KAK5779859.1"/>
    <property type="molecule type" value="Genomic_DNA"/>
</dbReference>
<keyword evidence="8 10" id="KW-1133">Transmembrane helix</keyword>
<evidence type="ECO:0000256" key="4">
    <source>
        <dbReference type="ARBA" id="ARBA00008905"/>
    </source>
</evidence>
<evidence type="ECO:0000256" key="10">
    <source>
        <dbReference type="RuleBase" id="RU361143"/>
    </source>
</evidence>
<keyword evidence="12" id="KW-1185">Reference proteome</keyword>
<evidence type="ECO:0000256" key="1">
    <source>
        <dbReference type="ARBA" id="ARBA00002791"/>
    </source>
</evidence>
<evidence type="ECO:0000256" key="7">
    <source>
        <dbReference type="ARBA" id="ARBA00022824"/>
    </source>
</evidence>
<keyword evidence="7 10" id="KW-0256">Endoplasmic reticulum</keyword>
<reference evidence="12" key="1">
    <citation type="submission" date="2023-07" db="EMBL/GenBank/DDBJ databases">
        <title>A draft genome of Kazachstania heterogenica Y-27499.</title>
        <authorList>
            <person name="Donic C."/>
            <person name="Kralova J.S."/>
            <person name="Fidel L."/>
            <person name="Ben-Dor S."/>
            <person name="Jung S."/>
        </authorList>
    </citation>
    <scope>NUCLEOTIDE SEQUENCE [LARGE SCALE GENOMIC DNA]</scope>
    <source>
        <strain evidence="12">Y27499</strain>
    </source>
</reference>
<dbReference type="GO" id="GO:0018279">
    <property type="term" value="P:protein N-linked glycosylation via asparagine"/>
    <property type="evidence" value="ECO:0007669"/>
    <property type="project" value="TreeGrafter"/>
</dbReference>
<keyword evidence="6 10" id="KW-0732">Signal</keyword>
<evidence type="ECO:0000256" key="9">
    <source>
        <dbReference type="ARBA" id="ARBA00023136"/>
    </source>
</evidence>
<evidence type="ECO:0000313" key="11">
    <source>
        <dbReference type="EMBL" id="KAK5779859.1"/>
    </source>
</evidence>
<organism evidence="11 12">
    <name type="scientific">Arxiozyma heterogenica</name>
    <dbReference type="NCBI Taxonomy" id="278026"/>
    <lineage>
        <taxon>Eukaryota</taxon>
        <taxon>Fungi</taxon>
        <taxon>Dikarya</taxon>
        <taxon>Ascomycota</taxon>
        <taxon>Saccharomycotina</taxon>
        <taxon>Saccharomycetes</taxon>
        <taxon>Saccharomycetales</taxon>
        <taxon>Saccharomycetaceae</taxon>
        <taxon>Arxiozyma</taxon>
    </lineage>
</organism>
<dbReference type="Proteomes" id="UP001306508">
    <property type="component" value="Unassembled WGS sequence"/>
</dbReference>
<dbReference type="Pfam" id="PF04597">
    <property type="entry name" value="Ribophorin_I"/>
    <property type="match status" value="1"/>
</dbReference>
<evidence type="ECO:0000256" key="8">
    <source>
        <dbReference type="ARBA" id="ARBA00022989"/>
    </source>
</evidence>
<keyword evidence="5 10" id="KW-0812">Transmembrane</keyword>
<sequence>MLLTKQSLTVFVLLLVQLIGTFAQGILPSGWENIKLTRELDLQHTFTVESFQLTIKNIADKPLKQYFIPIPKQLRDQLSTITASLSKNTDALLNCYVSDTLNTLEDGTVLSYGVVELPTPLQPGKEIDIVARIFYNIAGIPYPSKIKIGEVQQLYFSTNRLPLSPYSTLEGRLLVKTKSDVKEDNKPEDQFLQGTFNDDTNTLEFGPWYDIKPYTVSNVDLIYKHVPALKEVINLQRDIWVAHWASTIQFEEYYELTNKGVGLTDGFSRLEFMKRSQLAQFGMIPWIHILEMSLPEQATEHFCTDKVGMVSTTDVVGDTFYIKPRFPIFGGWFYNFTIGWTNPLNQFLQRYENDDETFLLTVPILNGPQDTVYDNVNVTIYLPEGAELLDAGSPVSYKSISTAHEHSYFDMKEGHVKLTFEFKNLFTDIGKADLLVKYRYSKAALYKKPLSIAAYFFSALMGFFVIRSLNLSINN</sequence>
<name>A0AAN7WK84_9SACH</name>
<gene>
    <name evidence="11" type="ORF">RI543_002396</name>
</gene>
<dbReference type="GO" id="GO:0008250">
    <property type="term" value="C:oligosaccharyltransferase complex"/>
    <property type="evidence" value="ECO:0007669"/>
    <property type="project" value="UniProtKB-UniRule"/>
</dbReference>
<comment type="subcellular location">
    <subcellularLocation>
        <location evidence="2 10">Endoplasmic reticulum membrane</location>
        <topology evidence="2 10">Single-pass type I membrane protein</topology>
    </subcellularLocation>
</comment>
<comment type="subunit">
    <text evidence="10">Component of the oligosaccharyltransferase (OST) complex.</text>
</comment>
<comment type="caution">
    <text evidence="11">The sequence shown here is derived from an EMBL/GenBank/DDBJ whole genome shotgun (WGS) entry which is preliminary data.</text>
</comment>
<evidence type="ECO:0000256" key="3">
    <source>
        <dbReference type="ARBA" id="ARBA00004922"/>
    </source>
</evidence>
<accession>A0AAN7WK84</accession>
<dbReference type="PANTHER" id="PTHR21049:SF0">
    <property type="entry name" value="DOLICHYL-DIPHOSPHOOLIGOSACCHARIDE--PROTEIN GLYCOSYLTRANSFERASE SUBUNIT 1"/>
    <property type="match status" value="1"/>
</dbReference>
<feature type="signal peptide" evidence="10">
    <location>
        <begin position="1"/>
        <end position="23"/>
    </location>
</feature>